<dbReference type="SMART" id="SM00304">
    <property type="entry name" value="HAMP"/>
    <property type="match status" value="2"/>
</dbReference>
<feature type="transmembrane region" description="Helical" evidence="4">
    <location>
        <begin position="198"/>
        <end position="217"/>
    </location>
</feature>
<evidence type="ECO:0000256" key="4">
    <source>
        <dbReference type="SAM" id="Phobius"/>
    </source>
</evidence>
<evidence type="ECO:0000313" key="7">
    <source>
        <dbReference type="EMBL" id="VAW81547.1"/>
    </source>
</evidence>
<dbReference type="PROSITE" id="PS50111">
    <property type="entry name" value="CHEMOTAXIS_TRANSDUC_2"/>
    <property type="match status" value="1"/>
</dbReference>
<dbReference type="Gene3D" id="1.10.287.950">
    <property type="entry name" value="Methyl-accepting chemotaxis protein"/>
    <property type="match status" value="1"/>
</dbReference>
<feature type="domain" description="HAMP" evidence="6">
    <location>
        <begin position="218"/>
        <end position="271"/>
    </location>
</feature>
<dbReference type="GO" id="GO:0004888">
    <property type="term" value="F:transmembrane signaling receptor activity"/>
    <property type="evidence" value="ECO:0007669"/>
    <property type="project" value="InterPro"/>
</dbReference>
<dbReference type="InterPro" id="IPR003660">
    <property type="entry name" value="HAMP_dom"/>
</dbReference>
<accession>A0A3B0Z1Z4</accession>
<dbReference type="EMBL" id="UOFL01000221">
    <property type="protein sequence ID" value="VAW81547.1"/>
    <property type="molecule type" value="Genomic_DNA"/>
</dbReference>
<evidence type="ECO:0000256" key="2">
    <source>
        <dbReference type="ARBA" id="ARBA00029447"/>
    </source>
</evidence>
<feature type="region of interest" description="Disordered" evidence="3">
    <location>
        <begin position="558"/>
        <end position="591"/>
    </location>
</feature>
<dbReference type="GO" id="GO:0016020">
    <property type="term" value="C:membrane"/>
    <property type="evidence" value="ECO:0007669"/>
    <property type="project" value="InterPro"/>
</dbReference>
<dbReference type="PROSITE" id="PS50885">
    <property type="entry name" value="HAMP"/>
    <property type="match status" value="2"/>
</dbReference>
<dbReference type="GO" id="GO:0007165">
    <property type="term" value="P:signal transduction"/>
    <property type="evidence" value="ECO:0007669"/>
    <property type="project" value="UniProtKB-KW"/>
</dbReference>
<name>A0A3B0Z1Z4_9ZZZZ</name>
<keyword evidence="4" id="KW-1133">Transmembrane helix</keyword>
<keyword evidence="7" id="KW-0675">Receptor</keyword>
<feature type="domain" description="HAMP" evidence="6">
    <location>
        <begin position="284"/>
        <end position="336"/>
    </location>
</feature>
<dbReference type="SUPFAM" id="SSF58104">
    <property type="entry name" value="Methyl-accepting chemotaxis protein (MCP) signaling domain"/>
    <property type="match status" value="1"/>
</dbReference>
<comment type="similarity">
    <text evidence="2">Belongs to the methyl-accepting chemotaxis (MCP) protein family.</text>
</comment>
<gene>
    <name evidence="7" type="ORF">MNBD_GAMMA12-2504</name>
</gene>
<keyword evidence="1" id="KW-0807">Transducer</keyword>
<dbReference type="InterPro" id="IPR004090">
    <property type="entry name" value="Chemotax_Me-accpt_rcpt"/>
</dbReference>
<organism evidence="7">
    <name type="scientific">hydrothermal vent metagenome</name>
    <dbReference type="NCBI Taxonomy" id="652676"/>
    <lineage>
        <taxon>unclassified sequences</taxon>
        <taxon>metagenomes</taxon>
        <taxon>ecological metagenomes</taxon>
    </lineage>
</organism>
<dbReference type="PANTHER" id="PTHR32089">
    <property type="entry name" value="METHYL-ACCEPTING CHEMOTAXIS PROTEIN MCPB"/>
    <property type="match status" value="1"/>
</dbReference>
<dbReference type="PANTHER" id="PTHR32089:SF120">
    <property type="entry name" value="METHYL-ACCEPTING CHEMOTAXIS PROTEIN TLPQ"/>
    <property type="match status" value="1"/>
</dbReference>
<reference evidence="7" key="1">
    <citation type="submission" date="2018-06" db="EMBL/GenBank/DDBJ databases">
        <authorList>
            <person name="Zhirakovskaya E."/>
        </authorList>
    </citation>
    <scope>NUCLEOTIDE SEQUENCE</scope>
</reference>
<dbReference type="InterPro" id="IPR004089">
    <property type="entry name" value="MCPsignal_dom"/>
</dbReference>
<keyword evidence="4" id="KW-0812">Transmembrane</keyword>
<dbReference type="AlphaFoldDB" id="A0A3B0Z1Z4"/>
<feature type="domain" description="Methyl-accepting transducer" evidence="5">
    <location>
        <begin position="341"/>
        <end position="577"/>
    </location>
</feature>
<dbReference type="PRINTS" id="PR00260">
    <property type="entry name" value="CHEMTRNSDUCR"/>
</dbReference>
<keyword evidence="4" id="KW-0472">Membrane</keyword>
<evidence type="ECO:0000259" key="6">
    <source>
        <dbReference type="PROSITE" id="PS50885"/>
    </source>
</evidence>
<dbReference type="GO" id="GO:0006935">
    <property type="term" value="P:chemotaxis"/>
    <property type="evidence" value="ECO:0007669"/>
    <property type="project" value="InterPro"/>
</dbReference>
<evidence type="ECO:0000256" key="1">
    <source>
        <dbReference type="ARBA" id="ARBA00023224"/>
    </source>
</evidence>
<dbReference type="Gene3D" id="6.10.340.10">
    <property type="match status" value="1"/>
</dbReference>
<dbReference type="CDD" id="cd06225">
    <property type="entry name" value="HAMP"/>
    <property type="match status" value="2"/>
</dbReference>
<dbReference type="FunFam" id="1.10.287.950:FF:000001">
    <property type="entry name" value="Methyl-accepting chemotaxis sensory transducer"/>
    <property type="match status" value="1"/>
</dbReference>
<protein>
    <submittedName>
        <fullName evidence="7">Methyl-accepting chemotaxis protein I (Serine chemoreceptor protein)</fullName>
    </submittedName>
</protein>
<dbReference type="Pfam" id="PF00672">
    <property type="entry name" value="HAMP"/>
    <property type="match status" value="2"/>
</dbReference>
<proteinExistence type="inferred from homology"/>
<feature type="transmembrane region" description="Helical" evidence="4">
    <location>
        <begin position="21"/>
        <end position="38"/>
    </location>
</feature>
<sequence length="616" mass="66967">MRLFKTLNHSLFGRLKLRGKYTLTLGIGLAILISAMVYQAKTLQQGSLGNMLEASKKITQVITNLQISQNRLSTRENAAALGKLLASFAPNAMVSYDIITLLSYARMSVKSPGISYVAFIDKDNKSLGEVGDKQKVMKRNFIDTKINYANSYFGKVIIGFNNNRINASIQKSNQMLARSHKTIQQVMDDSLSHSTNRLIYIGLAFLIFALLITYLSASSMSKKLHSIISVMQSISSGTDKGARCTIEDEDELGEVTTEFNKMANSLEEAAIRDYENITELQHAADISEKVNDLLNVVTAAAQGDLTGEVEVSGHDSIDRLGEGISNMIQNLSMLVKQVQESGITVTSSATEIAATAKEQEATVTEQAASTNEIMATVTEISATTKDLVKTMEEVSSVSDGAADSASEGHDALTSMESTMKQMDDATVSISSKLAILNDKASNINNVVITINKVADQTNLLSLNAAIEAEKAGEYGRGFAVVATEIRRLADQTAVATWDIEQMVKEMQSAVSAGVMGMDKFSEEVNRGVEEVREVGGRLAHIIQQVQTLTPRFDAVSHGMQTQSNAASQISDSMSQLNDTAHQTVDSLHQSNQTIQQLKSAAKQLQDSVSRFKIRRM</sequence>
<evidence type="ECO:0000256" key="3">
    <source>
        <dbReference type="SAM" id="MobiDB-lite"/>
    </source>
</evidence>
<evidence type="ECO:0000259" key="5">
    <source>
        <dbReference type="PROSITE" id="PS50111"/>
    </source>
</evidence>
<dbReference type="Pfam" id="PF00015">
    <property type="entry name" value="MCPsignal"/>
    <property type="match status" value="1"/>
</dbReference>
<dbReference type="SMART" id="SM00283">
    <property type="entry name" value="MA"/>
    <property type="match status" value="1"/>
</dbReference>